<sequence>MPALTSSASVPQPAGSPDGEERMERAPRVERADGPLRVLLVEPESEQSHQLVLSLSGHDVDITVCVDGAEALLRVGQLRPDTLVTSAAPPEVDLETLVRVTRRATDIPILIGVGPGDSQRAVRALAVGATACVSRPYRIPELAALLRGSLPGGDGHHTEGGGGTPLALRSGALELDALGHRLFVDGSPVNLALREFGIMDFLLRNNGRVVSREELWTEVWHKPLPPVNNTIAVHIRRLRHKLGDSEAQPRFIHTVRGIGYRLDTGNGG</sequence>
<protein>
    <submittedName>
        <fullName evidence="11">DNA-binding response OmpR family regulator</fullName>
    </submittedName>
</protein>
<dbReference type="GO" id="GO:0006355">
    <property type="term" value="P:regulation of DNA-templated transcription"/>
    <property type="evidence" value="ECO:0007669"/>
    <property type="project" value="InterPro"/>
</dbReference>
<keyword evidence="12" id="KW-1185">Reference proteome</keyword>
<evidence type="ECO:0000256" key="6">
    <source>
        <dbReference type="PROSITE-ProRule" id="PRU00169"/>
    </source>
</evidence>
<comment type="caution">
    <text evidence="11">The sequence shown here is derived from an EMBL/GenBank/DDBJ whole genome shotgun (WGS) entry which is preliminary data.</text>
</comment>
<dbReference type="EMBL" id="JACCFS010000001">
    <property type="protein sequence ID" value="NYJ35501.1"/>
    <property type="molecule type" value="Genomic_DNA"/>
</dbReference>
<dbReference type="GO" id="GO:0000976">
    <property type="term" value="F:transcription cis-regulatory region binding"/>
    <property type="evidence" value="ECO:0007669"/>
    <property type="project" value="TreeGrafter"/>
</dbReference>
<dbReference type="InterPro" id="IPR036388">
    <property type="entry name" value="WH-like_DNA-bd_sf"/>
</dbReference>
<accession>A0A7Z0ENV3</accession>
<dbReference type="AlphaFoldDB" id="A0A7Z0ENV3"/>
<evidence type="ECO:0000313" key="11">
    <source>
        <dbReference type="EMBL" id="NYJ35501.1"/>
    </source>
</evidence>
<keyword evidence="3" id="KW-0805">Transcription regulation</keyword>
<feature type="DNA-binding region" description="OmpR/PhoB-type" evidence="7">
    <location>
        <begin position="165"/>
        <end position="264"/>
    </location>
</feature>
<reference evidence="11 12" key="1">
    <citation type="submission" date="2020-07" db="EMBL/GenBank/DDBJ databases">
        <title>Sequencing the genomes of 1000 actinobacteria strains.</title>
        <authorList>
            <person name="Klenk H.-P."/>
        </authorList>
    </citation>
    <scope>NUCLEOTIDE SEQUENCE [LARGE SCALE GENOMIC DNA]</scope>
    <source>
        <strain evidence="11 12">DSM 44442</strain>
    </source>
</reference>
<keyword evidence="5" id="KW-0804">Transcription</keyword>
<dbReference type="PROSITE" id="PS51755">
    <property type="entry name" value="OMPR_PHOB"/>
    <property type="match status" value="1"/>
</dbReference>
<dbReference type="InterPro" id="IPR011006">
    <property type="entry name" value="CheY-like_superfamily"/>
</dbReference>
<dbReference type="SUPFAM" id="SSF52172">
    <property type="entry name" value="CheY-like"/>
    <property type="match status" value="1"/>
</dbReference>
<dbReference type="GO" id="GO:0032993">
    <property type="term" value="C:protein-DNA complex"/>
    <property type="evidence" value="ECO:0007669"/>
    <property type="project" value="TreeGrafter"/>
</dbReference>
<dbReference type="Proteomes" id="UP000572051">
    <property type="component" value="Unassembled WGS sequence"/>
</dbReference>
<name>A0A7Z0ENV3_9ACTN</name>
<evidence type="ECO:0000259" key="9">
    <source>
        <dbReference type="PROSITE" id="PS50110"/>
    </source>
</evidence>
<dbReference type="Pfam" id="PF00486">
    <property type="entry name" value="Trans_reg_C"/>
    <property type="match status" value="1"/>
</dbReference>
<evidence type="ECO:0000256" key="5">
    <source>
        <dbReference type="ARBA" id="ARBA00023163"/>
    </source>
</evidence>
<keyword evidence="2" id="KW-0902">Two-component regulatory system</keyword>
<feature type="domain" description="OmpR/PhoB-type" evidence="10">
    <location>
        <begin position="165"/>
        <end position="264"/>
    </location>
</feature>
<evidence type="ECO:0000256" key="3">
    <source>
        <dbReference type="ARBA" id="ARBA00023015"/>
    </source>
</evidence>
<dbReference type="GO" id="GO:0005829">
    <property type="term" value="C:cytosol"/>
    <property type="evidence" value="ECO:0007669"/>
    <property type="project" value="TreeGrafter"/>
</dbReference>
<keyword evidence="4 7" id="KW-0238">DNA-binding</keyword>
<gene>
    <name evidence="11" type="ORF">HNR10_003382</name>
</gene>
<dbReference type="PANTHER" id="PTHR48111">
    <property type="entry name" value="REGULATOR OF RPOS"/>
    <property type="match status" value="1"/>
</dbReference>
<dbReference type="RefSeq" id="WP_179824687.1">
    <property type="nucleotide sequence ID" value="NZ_JACCFS010000001.1"/>
</dbReference>
<dbReference type="InterPro" id="IPR001789">
    <property type="entry name" value="Sig_transdc_resp-reg_receiver"/>
</dbReference>
<evidence type="ECO:0000256" key="4">
    <source>
        <dbReference type="ARBA" id="ARBA00023125"/>
    </source>
</evidence>
<dbReference type="PANTHER" id="PTHR48111:SF1">
    <property type="entry name" value="TWO-COMPONENT RESPONSE REGULATOR ORR33"/>
    <property type="match status" value="1"/>
</dbReference>
<keyword evidence="1" id="KW-0597">Phosphoprotein</keyword>
<organism evidence="11 12">
    <name type="scientific">Nocardiopsis aegyptia</name>
    <dbReference type="NCBI Taxonomy" id="220378"/>
    <lineage>
        <taxon>Bacteria</taxon>
        <taxon>Bacillati</taxon>
        <taxon>Actinomycetota</taxon>
        <taxon>Actinomycetes</taxon>
        <taxon>Streptosporangiales</taxon>
        <taxon>Nocardiopsidaceae</taxon>
        <taxon>Nocardiopsis</taxon>
    </lineage>
</organism>
<evidence type="ECO:0000313" key="12">
    <source>
        <dbReference type="Proteomes" id="UP000572051"/>
    </source>
</evidence>
<dbReference type="Gene3D" id="1.10.10.10">
    <property type="entry name" value="Winged helix-like DNA-binding domain superfamily/Winged helix DNA-binding domain"/>
    <property type="match status" value="1"/>
</dbReference>
<feature type="domain" description="Response regulatory" evidence="9">
    <location>
        <begin position="37"/>
        <end position="150"/>
    </location>
</feature>
<dbReference type="CDD" id="cd00156">
    <property type="entry name" value="REC"/>
    <property type="match status" value="1"/>
</dbReference>
<dbReference type="SUPFAM" id="SSF46894">
    <property type="entry name" value="C-terminal effector domain of the bipartite response regulators"/>
    <property type="match status" value="1"/>
</dbReference>
<dbReference type="SMART" id="SM00862">
    <property type="entry name" value="Trans_reg_C"/>
    <property type="match status" value="1"/>
</dbReference>
<evidence type="ECO:0000256" key="1">
    <source>
        <dbReference type="ARBA" id="ARBA00022553"/>
    </source>
</evidence>
<dbReference type="InterPro" id="IPR039420">
    <property type="entry name" value="WalR-like"/>
</dbReference>
<dbReference type="PROSITE" id="PS50110">
    <property type="entry name" value="RESPONSE_REGULATORY"/>
    <property type="match status" value="1"/>
</dbReference>
<dbReference type="FunFam" id="1.10.10.10:FF:000018">
    <property type="entry name" value="DNA-binding response regulator ResD"/>
    <property type="match status" value="1"/>
</dbReference>
<feature type="compositionally biased region" description="Basic and acidic residues" evidence="8">
    <location>
        <begin position="19"/>
        <end position="30"/>
    </location>
</feature>
<dbReference type="CDD" id="cd00383">
    <property type="entry name" value="trans_reg_C"/>
    <property type="match status" value="1"/>
</dbReference>
<dbReference type="InterPro" id="IPR001867">
    <property type="entry name" value="OmpR/PhoB-type_DNA-bd"/>
</dbReference>
<evidence type="ECO:0000256" key="7">
    <source>
        <dbReference type="PROSITE-ProRule" id="PRU01091"/>
    </source>
</evidence>
<evidence type="ECO:0000256" key="2">
    <source>
        <dbReference type="ARBA" id="ARBA00023012"/>
    </source>
</evidence>
<evidence type="ECO:0000256" key="8">
    <source>
        <dbReference type="SAM" id="MobiDB-lite"/>
    </source>
</evidence>
<evidence type="ECO:0000259" key="10">
    <source>
        <dbReference type="PROSITE" id="PS51755"/>
    </source>
</evidence>
<dbReference type="SMART" id="SM00448">
    <property type="entry name" value="REC"/>
    <property type="match status" value="1"/>
</dbReference>
<dbReference type="Gene3D" id="3.40.50.2300">
    <property type="match status" value="1"/>
</dbReference>
<dbReference type="InterPro" id="IPR016032">
    <property type="entry name" value="Sig_transdc_resp-reg_C-effctor"/>
</dbReference>
<feature type="compositionally biased region" description="Polar residues" evidence="8">
    <location>
        <begin position="1"/>
        <end position="10"/>
    </location>
</feature>
<proteinExistence type="predicted"/>
<comment type="caution">
    <text evidence="6">Lacks conserved residue(s) required for the propagation of feature annotation.</text>
</comment>
<dbReference type="GO" id="GO:0000156">
    <property type="term" value="F:phosphorelay response regulator activity"/>
    <property type="evidence" value="ECO:0007669"/>
    <property type="project" value="TreeGrafter"/>
</dbReference>
<feature type="region of interest" description="Disordered" evidence="8">
    <location>
        <begin position="1"/>
        <end position="30"/>
    </location>
</feature>